<comment type="caution">
    <text evidence="1">The sequence shown here is derived from an EMBL/GenBank/DDBJ whole genome shotgun (WGS) entry which is preliminary data.</text>
</comment>
<dbReference type="RefSeq" id="WP_244520310.1">
    <property type="nucleotide sequence ID" value="NZ_CP138322.1"/>
</dbReference>
<evidence type="ECO:0000313" key="2">
    <source>
        <dbReference type="Proteomes" id="UP000198917"/>
    </source>
</evidence>
<accession>A0A7Z7BSH6</accession>
<gene>
    <name evidence="1" type="ORF">SAMN05428983_4999</name>
</gene>
<dbReference type="EMBL" id="FNEW01000009">
    <property type="protein sequence ID" value="SDK45725.1"/>
    <property type="molecule type" value="Genomic_DNA"/>
</dbReference>
<dbReference type="Proteomes" id="UP000198917">
    <property type="component" value="Unassembled WGS sequence"/>
</dbReference>
<organism evidence="1 2">
    <name type="scientific">Agrobacterium fabrum</name>
    <dbReference type="NCBI Taxonomy" id="1176649"/>
    <lineage>
        <taxon>Bacteria</taxon>
        <taxon>Pseudomonadati</taxon>
        <taxon>Pseudomonadota</taxon>
        <taxon>Alphaproteobacteria</taxon>
        <taxon>Hyphomicrobiales</taxon>
        <taxon>Rhizobiaceae</taxon>
        <taxon>Rhizobium/Agrobacterium group</taxon>
        <taxon>Agrobacterium</taxon>
        <taxon>Agrobacterium tumefaciens complex</taxon>
    </lineage>
</organism>
<evidence type="ECO:0000313" key="1">
    <source>
        <dbReference type="EMBL" id="SDK45725.1"/>
    </source>
</evidence>
<sequence>MLGFTLASSSLAQRALQDREAEHRDGNTLVPVIVAETALAVPAVQPGLHRHPHSRRKRSDVTIELGRGRSIRVDSDIDTEALARILDCVMGLR</sequence>
<dbReference type="AlphaFoldDB" id="A0A7Z7BSH6"/>
<proteinExistence type="predicted"/>
<name>A0A7Z7BSH6_9HYPH</name>
<protein>
    <submittedName>
        <fullName evidence="1">Transposase</fullName>
    </submittedName>
</protein>
<reference evidence="1 2" key="1">
    <citation type="submission" date="2016-10" db="EMBL/GenBank/DDBJ databases">
        <authorList>
            <person name="Varghese N."/>
            <person name="Submissions S."/>
        </authorList>
    </citation>
    <scope>NUCLEOTIDE SEQUENCE [LARGE SCALE GENOMIC DNA]</scope>
    <source>
        <strain evidence="1 2">PDC82</strain>
    </source>
</reference>